<dbReference type="RefSeq" id="WP_066889574.1">
    <property type="nucleotide sequence ID" value="NZ_JYIJ01000017.1"/>
</dbReference>
<dbReference type="AlphaFoldDB" id="A0A132NJD7"/>
<name>A0A132NJD7_9ACTN</name>
<dbReference type="PANTHER" id="PTHR40037:SF1">
    <property type="entry name" value="PHOSPHOESTERASE SAOUHSC_00951-RELATED"/>
    <property type="match status" value="1"/>
</dbReference>
<sequence length="190" mass="21244">MGRSSGRLRTIGVAVAIPEPYGTCLQSYRESFGDPLARAIPTHVTLLPPTEVSEARLDEIERHLQAVAADERPFVMHLRGTGSFRPVSPVVFVQLAQGISDCERIERRIRSGPLARELKFNYHPHVTVAHDVPDEMLDLAFEKLSSFEAKFEVLGFSLYEHGQDGVWRPQRDFVFGQVFPGPHPTEQPAG</sequence>
<evidence type="ECO:0000313" key="2">
    <source>
        <dbReference type="EMBL" id="KWX10214.1"/>
    </source>
</evidence>
<dbReference type="Gene3D" id="3.90.1140.10">
    <property type="entry name" value="Cyclic phosphodiesterase"/>
    <property type="match status" value="1"/>
</dbReference>
<dbReference type="SUPFAM" id="SSF55144">
    <property type="entry name" value="LigT-like"/>
    <property type="match status" value="1"/>
</dbReference>
<dbReference type="PANTHER" id="PTHR40037">
    <property type="entry name" value="PHOSPHOESTERASE YJCG-RELATED"/>
    <property type="match status" value="1"/>
</dbReference>
<dbReference type="InterPro" id="IPR009097">
    <property type="entry name" value="Cyclic_Pdiesterase"/>
</dbReference>
<dbReference type="Pfam" id="PF13563">
    <property type="entry name" value="2_5_RNA_ligase2"/>
    <property type="match status" value="1"/>
</dbReference>
<proteinExistence type="predicted"/>
<reference evidence="2 4" key="1">
    <citation type="submission" date="2015-02" db="EMBL/GenBank/DDBJ databases">
        <title>Physiological reanalysis, assessment of diazotrophy, and genome sequences of multiple isolates of Streptomyces thermoautotrophicus.</title>
        <authorList>
            <person name="MacKellar D.C."/>
            <person name="Lieber L."/>
            <person name="Norman J."/>
            <person name="Bolger A."/>
            <person name="Tobin C."/>
            <person name="Murray J.W."/>
            <person name="Prell J."/>
        </authorList>
    </citation>
    <scope>NUCLEOTIDE SEQUENCE [LARGE SCALE GENOMIC DNA]</scope>
    <source>
        <strain evidence="2 4">UBT1</strain>
    </source>
</reference>
<dbReference type="EMBL" id="JYIJ01000017">
    <property type="protein sequence ID" value="KWX03621.1"/>
    <property type="molecule type" value="Genomic_DNA"/>
</dbReference>
<dbReference type="OrthoDB" id="358773at2"/>
<dbReference type="PATRIC" id="fig|1469144.8.peg.3015"/>
<evidence type="ECO:0000313" key="1">
    <source>
        <dbReference type="EMBL" id="KWX03621.1"/>
    </source>
</evidence>
<accession>A0A132NJD7</accession>
<reference evidence="3" key="2">
    <citation type="submission" date="2015-02" db="EMBL/GenBank/DDBJ databases">
        <title>Physiological reanalysis, assessment of diazotrophy, and genome sequences of multiple isolates of Streptomyces thermoautotrophicus.</title>
        <authorList>
            <person name="MacKellar D.C."/>
            <person name="Lieber L."/>
            <person name="Norman J."/>
            <person name="Bolger A."/>
            <person name="Tobin C."/>
            <person name="Murray J.W."/>
            <person name="Friesen M."/>
            <person name="Prell J."/>
        </authorList>
    </citation>
    <scope>NUCLEOTIDE SEQUENCE [LARGE SCALE GENOMIC DNA]</scope>
    <source>
        <strain evidence="3">UBT1</strain>
    </source>
</reference>
<dbReference type="Proteomes" id="UP000070659">
    <property type="component" value="Unassembled WGS sequence"/>
</dbReference>
<gene>
    <name evidence="1" type="ORF">TH66_12335</name>
    <name evidence="2" type="ORF">TR74_04985</name>
</gene>
<protein>
    <submittedName>
        <fullName evidence="2">2'-5' RNA ligase</fullName>
    </submittedName>
</protein>
<organism evidence="2 3">
    <name type="scientific">Carbonactinospora thermoautotrophica</name>
    <dbReference type="NCBI Taxonomy" id="1469144"/>
    <lineage>
        <taxon>Bacteria</taxon>
        <taxon>Bacillati</taxon>
        <taxon>Actinomycetota</taxon>
        <taxon>Actinomycetes</taxon>
        <taxon>Kitasatosporales</taxon>
        <taxon>Carbonactinosporaceae</taxon>
        <taxon>Carbonactinospora</taxon>
    </lineage>
</organism>
<keyword evidence="2" id="KW-0436">Ligase</keyword>
<dbReference type="InterPro" id="IPR050580">
    <property type="entry name" value="2H_phosphoesterase_YjcG-like"/>
</dbReference>
<evidence type="ECO:0000313" key="4">
    <source>
        <dbReference type="Proteomes" id="UP000070659"/>
    </source>
</evidence>
<dbReference type="Proteomes" id="UP000070598">
    <property type="component" value="Unassembled WGS sequence"/>
</dbReference>
<dbReference type="GO" id="GO:0016874">
    <property type="term" value="F:ligase activity"/>
    <property type="evidence" value="ECO:0007669"/>
    <property type="project" value="UniProtKB-KW"/>
</dbReference>
<comment type="caution">
    <text evidence="2">The sequence shown here is derived from an EMBL/GenBank/DDBJ whole genome shotgun (WGS) entry which is preliminary data.</text>
</comment>
<evidence type="ECO:0000313" key="3">
    <source>
        <dbReference type="Proteomes" id="UP000070598"/>
    </source>
</evidence>
<dbReference type="EMBL" id="JYIK01000580">
    <property type="protein sequence ID" value="KWX10214.1"/>
    <property type="molecule type" value="Genomic_DNA"/>
</dbReference>